<feature type="compositionally biased region" description="Polar residues" evidence="1">
    <location>
        <begin position="1"/>
        <end position="17"/>
    </location>
</feature>
<evidence type="ECO:0000313" key="2">
    <source>
        <dbReference type="EMBL" id="BDG04997.1"/>
    </source>
</evidence>
<dbReference type="RefSeq" id="WP_248353520.1">
    <property type="nucleotide sequence ID" value="NZ_AP025591.1"/>
</dbReference>
<evidence type="ECO:0000313" key="3">
    <source>
        <dbReference type="Proteomes" id="UP001162891"/>
    </source>
</evidence>
<name>A0ABM7WZM7_9BACT</name>
<gene>
    <name evidence="2" type="ORF">AMOR_39930</name>
</gene>
<evidence type="ECO:0000256" key="1">
    <source>
        <dbReference type="SAM" id="MobiDB-lite"/>
    </source>
</evidence>
<feature type="compositionally biased region" description="Low complexity" evidence="1">
    <location>
        <begin position="28"/>
        <end position="45"/>
    </location>
</feature>
<keyword evidence="3" id="KW-1185">Reference proteome</keyword>
<organism evidence="2 3">
    <name type="scientific">Anaeromyxobacter oryzae</name>
    <dbReference type="NCBI Taxonomy" id="2918170"/>
    <lineage>
        <taxon>Bacteria</taxon>
        <taxon>Pseudomonadati</taxon>
        <taxon>Myxococcota</taxon>
        <taxon>Myxococcia</taxon>
        <taxon>Myxococcales</taxon>
        <taxon>Cystobacterineae</taxon>
        <taxon>Anaeromyxobacteraceae</taxon>
        <taxon>Anaeromyxobacter</taxon>
    </lineage>
</organism>
<dbReference type="Proteomes" id="UP001162891">
    <property type="component" value="Chromosome"/>
</dbReference>
<sequence>MTKKTASQKTTRRPSISTAKPAAKKTAKLSAPAPAAAPAPATKPATPAPKPERVTRAGLAYRLIQEGKGNAEVWAALKAAFNMPEHHSYYPAWYRAHLVMKGGITKEFAAKHRGPAIRRKTTKM</sequence>
<feature type="region of interest" description="Disordered" evidence="1">
    <location>
        <begin position="1"/>
        <end position="53"/>
    </location>
</feature>
<reference evidence="3" key="1">
    <citation type="journal article" date="2022" name="Int. J. Syst. Evol. Microbiol.">
        <title>Anaeromyxobacter oryzae sp. nov., Anaeromyxobacter diazotrophicus sp. nov. and Anaeromyxobacter paludicola sp. nov., isolated from paddy soils.</title>
        <authorList>
            <person name="Itoh H."/>
            <person name="Xu Z."/>
            <person name="Mise K."/>
            <person name="Masuda Y."/>
            <person name="Ushijima N."/>
            <person name="Hayakawa C."/>
            <person name="Shiratori Y."/>
            <person name="Senoo K."/>
        </authorList>
    </citation>
    <scope>NUCLEOTIDE SEQUENCE [LARGE SCALE GENOMIC DNA]</scope>
    <source>
        <strain evidence="3">Red232</strain>
    </source>
</reference>
<proteinExistence type="predicted"/>
<dbReference type="EMBL" id="AP025591">
    <property type="protein sequence ID" value="BDG04997.1"/>
    <property type="molecule type" value="Genomic_DNA"/>
</dbReference>
<protein>
    <submittedName>
        <fullName evidence="2">Uncharacterized protein</fullName>
    </submittedName>
</protein>
<accession>A0ABM7WZM7</accession>